<evidence type="ECO:0000313" key="2">
    <source>
        <dbReference type="Proteomes" id="UP000237105"/>
    </source>
</evidence>
<keyword evidence="2" id="KW-1185">Reference proteome</keyword>
<dbReference type="Proteomes" id="UP000237105">
    <property type="component" value="Unassembled WGS sequence"/>
</dbReference>
<reference evidence="2" key="1">
    <citation type="submission" date="2016-06" db="EMBL/GenBank/DDBJ databases">
        <title>Parallel loss of symbiosis genes in relatives of nitrogen-fixing non-legume Parasponia.</title>
        <authorList>
            <person name="Van Velzen R."/>
            <person name="Holmer R."/>
            <person name="Bu F."/>
            <person name="Rutten L."/>
            <person name="Van Zeijl A."/>
            <person name="Liu W."/>
            <person name="Santuari L."/>
            <person name="Cao Q."/>
            <person name="Sharma T."/>
            <person name="Shen D."/>
            <person name="Roswanjaya Y."/>
            <person name="Wardhani T."/>
            <person name="Kalhor M.S."/>
            <person name="Jansen J."/>
            <person name="Van den Hoogen J."/>
            <person name="Gungor B."/>
            <person name="Hartog M."/>
            <person name="Hontelez J."/>
            <person name="Verver J."/>
            <person name="Yang W.-C."/>
            <person name="Schijlen E."/>
            <person name="Repin R."/>
            <person name="Schilthuizen M."/>
            <person name="Schranz E."/>
            <person name="Heidstra R."/>
            <person name="Miyata K."/>
            <person name="Fedorova E."/>
            <person name="Kohlen W."/>
            <person name="Bisseling T."/>
            <person name="Smit S."/>
            <person name="Geurts R."/>
        </authorList>
    </citation>
    <scope>NUCLEOTIDE SEQUENCE [LARGE SCALE GENOMIC DNA]</scope>
    <source>
        <strain evidence="2">cv. WU1-14</strain>
    </source>
</reference>
<name>A0A2P5DPP2_PARAD</name>
<dbReference type="AlphaFoldDB" id="A0A2P5DPP2"/>
<dbReference type="EMBL" id="JXTB01000025">
    <property type="protein sequence ID" value="PON75246.1"/>
    <property type="molecule type" value="Genomic_DNA"/>
</dbReference>
<proteinExistence type="predicted"/>
<gene>
    <name evidence="1" type="ORF">PanWU01x14_045980</name>
</gene>
<evidence type="ECO:0000313" key="1">
    <source>
        <dbReference type="EMBL" id="PON75246.1"/>
    </source>
</evidence>
<accession>A0A2P5DPP2</accession>
<organism evidence="1 2">
    <name type="scientific">Parasponia andersonii</name>
    <name type="common">Sponia andersonii</name>
    <dbReference type="NCBI Taxonomy" id="3476"/>
    <lineage>
        <taxon>Eukaryota</taxon>
        <taxon>Viridiplantae</taxon>
        <taxon>Streptophyta</taxon>
        <taxon>Embryophyta</taxon>
        <taxon>Tracheophyta</taxon>
        <taxon>Spermatophyta</taxon>
        <taxon>Magnoliopsida</taxon>
        <taxon>eudicotyledons</taxon>
        <taxon>Gunneridae</taxon>
        <taxon>Pentapetalae</taxon>
        <taxon>rosids</taxon>
        <taxon>fabids</taxon>
        <taxon>Rosales</taxon>
        <taxon>Cannabaceae</taxon>
        <taxon>Parasponia</taxon>
    </lineage>
</organism>
<protein>
    <submittedName>
        <fullName evidence="1">Uncharacterized protein</fullName>
    </submittedName>
</protein>
<comment type="caution">
    <text evidence="1">The sequence shown here is derived from an EMBL/GenBank/DDBJ whole genome shotgun (WGS) entry which is preliminary data.</text>
</comment>
<sequence length="105" mass="11392">MTKAQPLLLNVRQIDRWNICAQNAPPTHLEAQNETCLTNSSEDPGMVPGEVLSPPHLVLSSSSSSTVPPSLPSDLLEAGLHDQVDDGDVLERVLQIRKSKKDLSL</sequence>